<keyword evidence="3" id="KW-1185">Reference proteome</keyword>
<accession>A0A225W5F4</accession>
<feature type="signal peptide" evidence="1">
    <location>
        <begin position="1"/>
        <end position="19"/>
    </location>
</feature>
<proteinExistence type="predicted"/>
<evidence type="ECO:0008006" key="4">
    <source>
        <dbReference type="Google" id="ProtNLM"/>
    </source>
</evidence>
<protein>
    <recommendedName>
        <fullName evidence="4">RxLR effector protein</fullName>
    </recommendedName>
</protein>
<gene>
    <name evidence="2" type="ORF">PHMEG_00014613</name>
</gene>
<dbReference type="OrthoDB" id="120414at2759"/>
<evidence type="ECO:0000313" key="2">
    <source>
        <dbReference type="EMBL" id="OWZ12257.1"/>
    </source>
</evidence>
<dbReference type="EMBL" id="NBNE01001898">
    <property type="protein sequence ID" value="OWZ12257.1"/>
    <property type="molecule type" value="Genomic_DNA"/>
</dbReference>
<dbReference type="AlphaFoldDB" id="A0A225W5F4"/>
<feature type="chain" id="PRO_5012126794" description="RxLR effector protein" evidence="1">
    <location>
        <begin position="20"/>
        <end position="285"/>
    </location>
</feature>
<name>A0A225W5F4_9STRA</name>
<dbReference type="Proteomes" id="UP000198211">
    <property type="component" value="Unassembled WGS sequence"/>
</dbReference>
<evidence type="ECO:0000313" key="3">
    <source>
        <dbReference type="Proteomes" id="UP000198211"/>
    </source>
</evidence>
<evidence type="ECO:0000256" key="1">
    <source>
        <dbReference type="SAM" id="SignalP"/>
    </source>
</evidence>
<organism evidence="2 3">
    <name type="scientific">Phytophthora megakarya</name>
    <dbReference type="NCBI Taxonomy" id="4795"/>
    <lineage>
        <taxon>Eukaryota</taxon>
        <taxon>Sar</taxon>
        <taxon>Stramenopiles</taxon>
        <taxon>Oomycota</taxon>
        <taxon>Peronosporomycetes</taxon>
        <taxon>Peronosporales</taxon>
        <taxon>Peronosporaceae</taxon>
        <taxon>Phytophthora</taxon>
    </lineage>
</organism>
<comment type="caution">
    <text evidence="2">The sequence shown here is derived from an EMBL/GenBank/DDBJ whole genome shotgun (WGS) entry which is preliminary data.</text>
</comment>
<sequence length="285" mass="31698">MRTVRAVTVIGVTIAPVAALTGKLMNVTPGVKNVNDIDSPITMHADYNVKDQDIPTYVRSASVSVSTWIDRVDLMLKGAEESGRGSWTDRNLYFIIGVKPQDNAARWWVNLNRGLKEPKKRCSYLKKASIRRYGERLNRAVAEWRVNSGVGMAGESYADFGAGLRSAAGRDKVSERVLVAAFIRNLGRTIRSLLLQDPKPKRLEKTIKKATKYEYPYVNVVQGTTNMGPPRAVVPTTHMMPMISNTVEEPDEVAQQQQANEAERDPSTIPLYTNPNGLFKYLTGT</sequence>
<reference evidence="3" key="1">
    <citation type="submission" date="2017-03" db="EMBL/GenBank/DDBJ databases">
        <title>Phytopthora megakarya and P. palmivora, two closely related causual agents of cacao black pod achieved similar genome size and gene model numbers by different mechanisms.</title>
        <authorList>
            <person name="Ali S."/>
            <person name="Shao J."/>
            <person name="Larry D.J."/>
            <person name="Kronmiller B."/>
            <person name="Shen D."/>
            <person name="Strem M.D."/>
            <person name="Melnick R.L."/>
            <person name="Guiltinan M.J."/>
            <person name="Tyler B.M."/>
            <person name="Meinhardt L.W."/>
            <person name="Bailey B.A."/>
        </authorList>
    </citation>
    <scope>NUCLEOTIDE SEQUENCE [LARGE SCALE GENOMIC DNA]</scope>
    <source>
        <strain evidence="3">zdho120</strain>
    </source>
</reference>
<keyword evidence="1" id="KW-0732">Signal</keyword>